<dbReference type="Proteomes" id="UP000075714">
    <property type="component" value="Unassembled WGS sequence"/>
</dbReference>
<dbReference type="AlphaFoldDB" id="A0A150GX21"/>
<comment type="caution">
    <text evidence="1">The sequence shown here is derived from an EMBL/GenBank/DDBJ whole genome shotgun (WGS) entry which is preliminary data.</text>
</comment>
<proteinExistence type="predicted"/>
<name>A0A150GX21_GONPE</name>
<sequence length="114" mass="11523">MPPLGPPSVAPPASAAGSAANVPTWLAATHPINAPTEEHPLDFSGLQGLAIHCLQPPTGSWRGAPLHPFPGGLGSSLERAAATLTSLSLSYVTFQGSDGDVLGKLTGLHELSIV</sequence>
<protein>
    <submittedName>
        <fullName evidence="1">Uncharacterized protein</fullName>
    </submittedName>
</protein>
<accession>A0A150GX21</accession>
<dbReference type="OrthoDB" id="549013at2759"/>
<dbReference type="EMBL" id="LSYV01000006">
    <property type="protein sequence ID" value="KXZ54228.1"/>
    <property type="molecule type" value="Genomic_DNA"/>
</dbReference>
<reference evidence="2" key="1">
    <citation type="journal article" date="2016" name="Nat. Commun.">
        <title>The Gonium pectorale genome demonstrates co-option of cell cycle regulation during the evolution of multicellularity.</title>
        <authorList>
            <person name="Hanschen E.R."/>
            <person name="Marriage T.N."/>
            <person name="Ferris P.J."/>
            <person name="Hamaji T."/>
            <person name="Toyoda A."/>
            <person name="Fujiyama A."/>
            <person name="Neme R."/>
            <person name="Noguchi H."/>
            <person name="Minakuchi Y."/>
            <person name="Suzuki M."/>
            <person name="Kawai-Toyooka H."/>
            <person name="Smith D.R."/>
            <person name="Sparks H."/>
            <person name="Anderson J."/>
            <person name="Bakaric R."/>
            <person name="Luria V."/>
            <person name="Karger A."/>
            <person name="Kirschner M.W."/>
            <person name="Durand P.M."/>
            <person name="Michod R.E."/>
            <person name="Nozaki H."/>
            <person name="Olson B.J."/>
        </authorList>
    </citation>
    <scope>NUCLEOTIDE SEQUENCE [LARGE SCALE GENOMIC DNA]</scope>
    <source>
        <strain evidence="2">NIES-2863</strain>
    </source>
</reference>
<gene>
    <name evidence="1" type="ORF">GPECTOR_5g32</name>
</gene>
<keyword evidence="2" id="KW-1185">Reference proteome</keyword>
<evidence type="ECO:0000313" key="1">
    <source>
        <dbReference type="EMBL" id="KXZ54228.1"/>
    </source>
</evidence>
<organism evidence="1 2">
    <name type="scientific">Gonium pectorale</name>
    <name type="common">Green alga</name>
    <dbReference type="NCBI Taxonomy" id="33097"/>
    <lineage>
        <taxon>Eukaryota</taxon>
        <taxon>Viridiplantae</taxon>
        <taxon>Chlorophyta</taxon>
        <taxon>core chlorophytes</taxon>
        <taxon>Chlorophyceae</taxon>
        <taxon>CS clade</taxon>
        <taxon>Chlamydomonadales</taxon>
        <taxon>Volvocaceae</taxon>
        <taxon>Gonium</taxon>
    </lineage>
</organism>
<evidence type="ECO:0000313" key="2">
    <source>
        <dbReference type="Proteomes" id="UP000075714"/>
    </source>
</evidence>